<name>A0A0D8HFJ5_9ACTN</name>
<feature type="transmembrane region" description="Helical" evidence="1">
    <location>
        <begin position="20"/>
        <end position="42"/>
    </location>
</feature>
<organism evidence="2 3">
    <name type="scientific">Acidithrix ferrooxidans</name>
    <dbReference type="NCBI Taxonomy" id="1280514"/>
    <lineage>
        <taxon>Bacteria</taxon>
        <taxon>Bacillati</taxon>
        <taxon>Actinomycetota</taxon>
        <taxon>Acidimicrobiia</taxon>
        <taxon>Acidimicrobiales</taxon>
        <taxon>Acidimicrobiaceae</taxon>
        <taxon>Acidithrix</taxon>
    </lineage>
</organism>
<keyword evidence="1" id="KW-1133">Transmembrane helix</keyword>
<evidence type="ECO:0000313" key="2">
    <source>
        <dbReference type="EMBL" id="KJF16649.1"/>
    </source>
</evidence>
<protein>
    <submittedName>
        <fullName evidence="2">Uncharacterized protein</fullName>
    </submittedName>
</protein>
<reference evidence="2 3" key="1">
    <citation type="submission" date="2015-01" db="EMBL/GenBank/DDBJ databases">
        <title>Draft genome of the acidophilic iron oxidizer Acidithrix ferrooxidans strain Py-F3.</title>
        <authorList>
            <person name="Poehlein A."/>
            <person name="Eisen S."/>
            <person name="Schloemann M."/>
            <person name="Johnson B.D."/>
            <person name="Daniel R."/>
            <person name="Muehling M."/>
        </authorList>
    </citation>
    <scope>NUCLEOTIDE SEQUENCE [LARGE SCALE GENOMIC DNA]</scope>
    <source>
        <strain evidence="2 3">Py-F3</strain>
    </source>
</reference>
<sequence length="142" mass="14869">MEIPHMADMRDITSNLAATALIFASISFGACLTGAVVALTVPSEKAREDWASSGLTNGSFSHFSDLMFVFTWSAICQLGVVGAAIGLYLSEAPLSPATPEHVYLALPIFLEILGIVGVIAFAQLIAVVSTISQIAVAVSARR</sequence>
<keyword evidence="3" id="KW-1185">Reference proteome</keyword>
<keyword evidence="1" id="KW-0472">Membrane</keyword>
<evidence type="ECO:0000313" key="3">
    <source>
        <dbReference type="Proteomes" id="UP000032360"/>
    </source>
</evidence>
<feature type="transmembrane region" description="Helical" evidence="1">
    <location>
        <begin position="63"/>
        <end position="88"/>
    </location>
</feature>
<dbReference type="Proteomes" id="UP000032360">
    <property type="component" value="Unassembled WGS sequence"/>
</dbReference>
<feature type="transmembrane region" description="Helical" evidence="1">
    <location>
        <begin position="108"/>
        <end position="138"/>
    </location>
</feature>
<accession>A0A0D8HFJ5</accession>
<dbReference type="EMBL" id="JXYS01000078">
    <property type="protein sequence ID" value="KJF16649.1"/>
    <property type="molecule type" value="Genomic_DNA"/>
</dbReference>
<dbReference type="RefSeq" id="WP_152626065.1">
    <property type="nucleotide sequence ID" value="NZ_JXYS01000078.1"/>
</dbReference>
<dbReference type="OrthoDB" id="9983559at2"/>
<evidence type="ECO:0000256" key="1">
    <source>
        <dbReference type="SAM" id="Phobius"/>
    </source>
</evidence>
<keyword evidence="1" id="KW-0812">Transmembrane</keyword>
<proteinExistence type="predicted"/>
<dbReference type="AlphaFoldDB" id="A0A0D8HFJ5"/>
<gene>
    <name evidence="2" type="ORF">AXFE_25120</name>
</gene>
<comment type="caution">
    <text evidence="2">The sequence shown here is derived from an EMBL/GenBank/DDBJ whole genome shotgun (WGS) entry which is preliminary data.</text>
</comment>